<proteinExistence type="inferred from homology"/>
<dbReference type="AlphaFoldDB" id="A0A8E2EWB8"/>
<organism evidence="4 5">
    <name type="scientific">Glonium stellatum</name>
    <dbReference type="NCBI Taxonomy" id="574774"/>
    <lineage>
        <taxon>Eukaryota</taxon>
        <taxon>Fungi</taxon>
        <taxon>Dikarya</taxon>
        <taxon>Ascomycota</taxon>
        <taxon>Pezizomycotina</taxon>
        <taxon>Dothideomycetes</taxon>
        <taxon>Pleosporomycetidae</taxon>
        <taxon>Gloniales</taxon>
        <taxon>Gloniaceae</taxon>
        <taxon>Glonium</taxon>
    </lineage>
</organism>
<dbReference type="Gene3D" id="3.40.50.1820">
    <property type="entry name" value="alpha/beta hydrolase"/>
    <property type="match status" value="1"/>
</dbReference>
<dbReference type="InterPro" id="IPR005945">
    <property type="entry name" value="Pro_imino_pep"/>
</dbReference>
<protein>
    <submittedName>
        <fullName evidence="4">Proline iminopeptidase</fullName>
    </submittedName>
</protein>
<dbReference type="EMBL" id="KV750150">
    <property type="protein sequence ID" value="OCL06054.1"/>
    <property type="molecule type" value="Genomic_DNA"/>
</dbReference>
<keyword evidence="2" id="KW-0378">Hydrolase</keyword>
<evidence type="ECO:0000313" key="4">
    <source>
        <dbReference type="EMBL" id="OCL06054.1"/>
    </source>
</evidence>
<evidence type="ECO:0000256" key="2">
    <source>
        <dbReference type="ARBA" id="ARBA00022801"/>
    </source>
</evidence>
<dbReference type="SUPFAM" id="SSF53474">
    <property type="entry name" value="alpha/beta-Hydrolases"/>
    <property type="match status" value="1"/>
</dbReference>
<dbReference type="GO" id="GO:0008233">
    <property type="term" value="F:peptidase activity"/>
    <property type="evidence" value="ECO:0007669"/>
    <property type="project" value="InterPro"/>
</dbReference>
<feature type="domain" description="AB hydrolase-1" evidence="3">
    <location>
        <begin position="38"/>
        <end position="292"/>
    </location>
</feature>
<reference evidence="4 5" key="1">
    <citation type="journal article" date="2016" name="Nat. Commun.">
        <title>Ectomycorrhizal ecology is imprinted in the genome of the dominant symbiotic fungus Cenococcum geophilum.</title>
        <authorList>
            <consortium name="DOE Joint Genome Institute"/>
            <person name="Peter M."/>
            <person name="Kohler A."/>
            <person name="Ohm R.A."/>
            <person name="Kuo A."/>
            <person name="Krutzmann J."/>
            <person name="Morin E."/>
            <person name="Arend M."/>
            <person name="Barry K.W."/>
            <person name="Binder M."/>
            <person name="Choi C."/>
            <person name="Clum A."/>
            <person name="Copeland A."/>
            <person name="Grisel N."/>
            <person name="Haridas S."/>
            <person name="Kipfer T."/>
            <person name="LaButti K."/>
            <person name="Lindquist E."/>
            <person name="Lipzen A."/>
            <person name="Maire R."/>
            <person name="Meier B."/>
            <person name="Mihaltcheva S."/>
            <person name="Molinier V."/>
            <person name="Murat C."/>
            <person name="Poggeler S."/>
            <person name="Quandt C.A."/>
            <person name="Sperisen C."/>
            <person name="Tritt A."/>
            <person name="Tisserant E."/>
            <person name="Crous P.W."/>
            <person name="Henrissat B."/>
            <person name="Nehls U."/>
            <person name="Egli S."/>
            <person name="Spatafora J.W."/>
            <person name="Grigoriev I.V."/>
            <person name="Martin F.M."/>
        </authorList>
    </citation>
    <scope>NUCLEOTIDE SEQUENCE [LARGE SCALE GENOMIC DNA]</scope>
    <source>
        <strain evidence="4 5">CBS 207.34</strain>
    </source>
</reference>
<dbReference type="InterPro" id="IPR002410">
    <property type="entry name" value="Peptidase_S33"/>
</dbReference>
<dbReference type="PRINTS" id="PR00793">
    <property type="entry name" value="PROAMNOPTASE"/>
</dbReference>
<comment type="similarity">
    <text evidence="1">Belongs to the peptidase S33 family.</text>
</comment>
<dbReference type="Proteomes" id="UP000250140">
    <property type="component" value="Unassembled WGS sequence"/>
</dbReference>
<dbReference type="NCBIfam" id="TIGR01250">
    <property type="entry name" value="pro_imino_pep_2"/>
    <property type="match status" value="1"/>
</dbReference>
<dbReference type="InterPro" id="IPR029058">
    <property type="entry name" value="AB_hydrolase_fold"/>
</dbReference>
<dbReference type="PIRSF" id="PIRSF005539">
    <property type="entry name" value="Pept_S33_TRI_F1"/>
    <property type="match status" value="1"/>
</dbReference>
<dbReference type="OrthoDB" id="190201at2759"/>
<keyword evidence="5" id="KW-1185">Reference proteome</keyword>
<name>A0A8E2EWB8_9PEZI</name>
<sequence length="306" mass="34606">MASLKITEGEADFSVPAAGKACKTWYKVFGDLKSGARPLIGLHGGPGAGHNYLMSLEDLTSKHGIPVILYDQLGTGRSTHLQEKNGDTSFWTIDLFLRELDNLLKHLGIQEDYDVFGNSWGGMLGAEHAVRQPVGLHRLVIADSPADMGMWVMAANKLRRQLPQEVQDVLKRHEDDGTTDSSEYEEAVMSFYKRHLCRVCPMPEEVVAMFDNIKMDPTVYHTMNGPSEFYVTGSLKDWAIVERLHKINAPTLLINGRYDEATDEVVEPYFEKVGKAKWVTFTESSHMPHLEERDRFIDVISRFLKY</sequence>
<evidence type="ECO:0000259" key="3">
    <source>
        <dbReference type="Pfam" id="PF00561"/>
    </source>
</evidence>
<dbReference type="Pfam" id="PF00561">
    <property type="entry name" value="Abhydrolase_1"/>
    <property type="match status" value="1"/>
</dbReference>
<evidence type="ECO:0000313" key="5">
    <source>
        <dbReference type="Proteomes" id="UP000250140"/>
    </source>
</evidence>
<dbReference type="InterPro" id="IPR000073">
    <property type="entry name" value="AB_hydrolase_1"/>
</dbReference>
<dbReference type="GO" id="GO:0006508">
    <property type="term" value="P:proteolysis"/>
    <property type="evidence" value="ECO:0007669"/>
    <property type="project" value="InterPro"/>
</dbReference>
<dbReference type="InterPro" id="IPR050228">
    <property type="entry name" value="Carboxylesterase_BioH"/>
</dbReference>
<accession>A0A8E2EWB8</accession>
<gene>
    <name evidence="4" type="ORF">AOQ84DRAFT_297721</name>
</gene>
<dbReference type="PANTHER" id="PTHR43194">
    <property type="entry name" value="HYDROLASE ALPHA/BETA FOLD FAMILY"/>
    <property type="match status" value="1"/>
</dbReference>
<evidence type="ECO:0000256" key="1">
    <source>
        <dbReference type="ARBA" id="ARBA00010088"/>
    </source>
</evidence>
<dbReference type="PANTHER" id="PTHR43194:SF2">
    <property type="entry name" value="PEROXISOMAL MEMBRANE PROTEIN LPX1"/>
    <property type="match status" value="1"/>
</dbReference>